<evidence type="ECO:0000313" key="8">
    <source>
        <dbReference type="Proteomes" id="UP000664277"/>
    </source>
</evidence>
<dbReference type="EMBL" id="JAFLCK010000020">
    <property type="protein sequence ID" value="MBN8661444.1"/>
    <property type="molecule type" value="Genomic_DNA"/>
</dbReference>
<dbReference type="PANTHER" id="PTHR11061:SF30">
    <property type="entry name" value="TRNA (URACIL(54)-C(5))-METHYLTRANSFERASE"/>
    <property type="match status" value="1"/>
</dbReference>
<dbReference type="NCBIfam" id="TIGR00479">
    <property type="entry name" value="rumA"/>
    <property type="match status" value="1"/>
</dbReference>
<evidence type="ECO:0000256" key="2">
    <source>
        <dbReference type="ARBA" id="ARBA00022679"/>
    </source>
</evidence>
<evidence type="ECO:0000256" key="5">
    <source>
        <dbReference type="PROSITE-ProRule" id="PRU10015"/>
    </source>
</evidence>
<keyword evidence="1 4" id="KW-0489">Methyltransferase</keyword>
<feature type="binding site" evidence="4">
    <location>
        <position position="375"/>
    </location>
    <ligand>
        <name>S-adenosyl-L-methionine</name>
        <dbReference type="ChEBI" id="CHEBI:59789"/>
    </ligand>
</feature>
<dbReference type="InterPro" id="IPR002792">
    <property type="entry name" value="TRAM_dom"/>
</dbReference>
<feature type="active site" description="Nucleophile" evidence="4">
    <location>
        <position position="450"/>
    </location>
</feature>
<dbReference type="InterPro" id="IPR030391">
    <property type="entry name" value="MeTrfase_TrmA_CS"/>
</dbReference>
<dbReference type="PROSITE" id="PS01231">
    <property type="entry name" value="TRMA_2"/>
    <property type="match status" value="1"/>
</dbReference>
<dbReference type="InterPro" id="IPR010280">
    <property type="entry name" value="U5_MeTrfase_fam"/>
</dbReference>
<dbReference type="SUPFAM" id="SSF50249">
    <property type="entry name" value="Nucleic acid-binding proteins"/>
    <property type="match status" value="1"/>
</dbReference>
<dbReference type="GO" id="GO:0070475">
    <property type="term" value="P:rRNA base methylation"/>
    <property type="evidence" value="ECO:0007669"/>
    <property type="project" value="TreeGrafter"/>
</dbReference>
<sequence>MAKIRQAHNLERDTLIDVEIESMAGGGAGLAKVEGLPVFIERAVVGDKLKVKLFDVRKDFARASIEEVLSPSTERVKAECTHFERCGGCQWQNMNYAEQLRSKSSLVRQALRHLSGGKIFDDERLAKILEPIVESDPWHYRNKAQFPFQFQNGKTLAGYYEYESHRLVNIESCSIQPQVMDRVLHSVRNLVRKYKLSVYDEHRHRGLLRHLHVRMSFAKQKMLVTFVVNHEPMKYRDFAKDEYLQVFTSIAQDLMGEVEEVDGVSLNFNKQSGNRIMGDTTLNVLGKDYIEEVLQTNRHDLPGVLQKGLTFRLSSESFFQVNSRQAVKLLEIVHDMAAQAVHGVHSHATIVDAYAGVGTIAIWLSHLAGEMFAIEENEEAVKDGQANAELNGLSNLNFLASKVEDALEELLRNRPEIDLLVLDPPRKGVDARVLQAIKQFGPRNIIYVSCNPATLARDLRILEEDQGEGGEDLGELSSYGYKTIRVKPVDLFPQTYHVETVALLNRI</sequence>
<dbReference type="CDD" id="cd02440">
    <property type="entry name" value="AdoMet_MTases"/>
    <property type="match status" value="1"/>
</dbReference>
<evidence type="ECO:0000256" key="1">
    <source>
        <dbReference type="ARBA" id="ARBA00022603"/>
    </source>
</evidence>
<keyword evidence="2 4" id="KW-0808">Transferase</keyword>
<dbReference type="GO" id="GO:0070041">
    <property type="term" value="F:rRNA (uridine-C5-)-methyltransferase activity"/>
    <property type="evidence" value="ECO:0007669"/>
    <property type="project" value="TreeGrafter"/>
</dbReference>
<evidence type="ECO:0000259" key="6">
    <source>
        <dbReference type="PROSITE" id="PS50926"/>
    </source>
</evidence>
<reference evidence="7" key="1">
    <citation type="submission" date="2021-02" db="EMBL/GenBank/DDBJ databases">
        <title>Genome-Resolved Metagenomics of a Microbial Community Performing Photosynthetic Biological Nutrient Removal.</title>
        <authorList>
            <person name="Mcdaniel E.A."/>
        </authorList>
    </citation>
    <scope>NUCLEOTIDE SEQUENCE</scope>
    <source>
        <strain evidence="7">UWPOB_OBS1</strain>
    </source>
</reference>
<evidence type="ECO:0000313" key="7">
    <source>
        <dbReference type="EMBL" id="MBN8661444.1"/>
    </source>
</evidence>
<name>A0A8J7P8W0_9BACT</name>
<comment type="similarity">
    <text evidence="4">Belongs to the class I-like SAM-binding methyltransferase superfamily. RNA M5U methyltransferase family.</text>
</comment>
<dbReference type="PROSITE" id="PS01230">
    <property type="entry name" value="TRMA_1"/>
    <property type="match status" value="1"/>
</dbReference>
<dbReference type="PROSITE" id="PS51687">
    <property type="entry name" value="SAM_MT_RNA_M5U"/>
    <property type="match status" value="1"/>
</dbReference>
<dbReference type="PANTHER" id="PTHR11061">
    <property type="entry name" value="RNA M5U METHYLTRANSFERASE"/>
    <property type="match status" value="1"/>
</dbReference>
<dbReference type="PROSITE" id="PS50926">
    <property type="entry name" value="TRAM"/>
    <property type="match status" value="1"/>
</dbReference>
<evidence type="ECO:0000256" key="3">
    <source>
        <dbReference type="ARBA" id="ARBA00022691"/>
    </source>
</evidence>
<feature type="domain" description="TRAM" evidence="6">
    <location>
        <begin position="9"/>
        <end position="67"/>
    </location>
</feature>
<accession>A0A8J7P8W0</accession>
<proteinExistence type="inferred from homology"/>
<gene>
    <name evidence="7" type="primary">rlmD</name>
    <name evidence="7" type="ORF">J0M35_13850</name>
</gene>
<dbReference type="AlphaFoldDB" id="A0A8J7P8W0"/>
<dbReference type="EC" id="2.1.1.190" evidence="7"/>
<keyword evidence="3 4" id="KW-0949">S-adenosyl-L-methionine</keyword>
<evidence type="ECO:0000256" key="4">
    <source>
        <dbReference type="PROSITE-ProRule" id="PRU01024"/>
    </source>
</evidence>
<dbReference type="InterPro" id="IPR030390">
    <property type="entry name" value="MeTrfase_TrmA_AS"/>
</dbReference>
<dbReference type="Gene3D" id="3.40.50.150">
    <property type="entry name" value="Vaccinia Virus protein VP39"/>
    <property type="match status" value="1"/>
</dbReference>
<dbReference type="InterPro" id="IPR029063">
    <property type="entry name" value="SAM-dependent_MTases_sf"/>
</dbReference>
<comment type="caution">
    <text evidence="7">The sequence shown here is derived from an EMBL/GenBank/DDBJ whole genome shotgun (WGS) entry which is preliminary data.</text>
</comment>
<dbReference type="FunFam" id="2.40.50.1070:FF:000003">
    <property type="entry name" value="23S rRNA (Uracil-5-)-methyltransferase RumA"/>
    <property type="match status" value="1"/>
</dbReference>
<dbReference type="SUPFAM" id="SSF53335">
    <property type="entry name" value="S-adenosyl-L-methionine-dependent methyltransferases"/>
    <property type="match status" value="1"/>
</dbReference>
<dbReference type="Pfam" id="PF05958">
    <property type="entry name" value="tRNA_U5-meth_tr"/>
    <property type="match status" value="1"/>
</dbReference>
<dbReference type="InterPro" id="IPR012340">
    <property type="entry name" value="NA-bd_OB-fold"/>
</dbReference>
<dbReference type="Proteomes" id="UP000664277">
    <property type="component" value="Unassembled WGS sequence"/>
</dbReference>
<dbReference type="Gene3D" id="2.40.50.1070">
    <property type="match status" value="1"/>
</dbReference>
<dbReference type="Gene3D" id="2.40.50.140">
    <property type="entry name" value="Nucleic acid-binding proteins"/>
    <property type="match status" value="1"/>
</dbReference>
<protein>
    <submittedName>
        <fullName evidence="7">23S rRNA (Uracil(1939)-C(5))-methyltransferase RlmD</fullName>
        <ecNumber evidence="7">2.1.1.190</ecNumber>
    </submittedName>
</protein>
<organism evidence="7 8">
    <name type="scientific">Candidatus Obscuribacter phosphatis</name>
    <dbReference type="NCBI Taxonomy" id="1906157"/>
    <lineage>
        <taxon>Bacteria</taxon>
        <taxon>Bacillati</taxon>
        <taxon>Candidatus Melainabacteria</taxon>
        <taxon>Candidatus Obscuribacterales</taxon>
        <taxon>Candidatus Obscuribacteraceae</taxon>
        <taxon>Candidatus Obscuribacter</taxon>
    </lineage>
</organism>
<dbReference type="Pfam" id="PF01938">
    <property type="entry name" value="TRAM"/>
    <property type="match status" value="1"/>
</dbReference>
<feature type="binding site" evidence="4">
    <location>
        <position position="423"/>
    </location>
    <ligand>
        <name>S-adenosyl-L-methionine</name>
        <dbReference type="ChEBI" id="CHEBI:59789"/>
    </ligand>
</feature>
<feature type="binding site" evidence="4">
    <location>
        <position position="354"/>
    </location>
    <ligand>
        <name>S-adenosyl-L-methionine</name>
        <dbReference type="ChEBI" id="CHEBI:59789"/>
    </ligand>
</feature>
<feature type="active site" evidence="5">
    <location>
        <position position="450"/>
    </location>
</feature>
<feature type="binding site" evidence="4">
    <location>
        <position position="320"/>
    </location>
    <ligand>
        <name>S-adenosyl-L-methionine</name>
        <dbReference type="ChEBI" id="CHEBI:59789"/>
    </ligand>
</feature>